<dbReference type="EMBL" id="CABEIY010000007">
    <property type="protein sequence ID" value="VTT25671.1"/>
    <property type="molecule type" value="Genomic_DNA"/>
</dbReference>
<reference evidence="1 3" key="1">
    <citation type="submission" date="2019-05" db="EMBL/GenBank/DDBJ databases">
        <authorList>
            <consortium name="Pathogen Informatics"/>
        </authorList>
    </citation>
    <scope>NUCLEOTIDE SEQUENCE [LARGE SCALE GENOMIC DNA]</scope>
    <source>
        <strain evidence="1 3">NCTC11557</strain>
    </source>
</reference>
<proteinExistence type="predicted"/>
<gene>
    <name evidence="1" type="ORF">NCTC11557_00013</name>
    <name evidence="2" type="ORF">NCTC11557_01698</name>
</gene>
<evidence type="ECO:0000313" key="3">
    <source>
        <dbReference type="Proteomes" id="UP000339049"/>
    </source>
</evidence>
<name>A0AAE9QQL8_STREQ</name>
<accession>A0AAE9QQL8</accession>
<evidence type="ECO:0000313" key="1">
    <source>
        <dbReference type="EMBL" id="VTT22651.1"/>
    </source>
</evidence>
<evidence type="ECO:0000313" key="2">
    <source>
        <dbReference type="EMBL" id="VTT25671.1"/>
    </source>
</evidence>
<dbReference type="AlphaFoldDB" id="A0AAE9QQL8"/>
<dbReference type="Proteomes" id="UP000339049">
    <property type="component" value="Unassembled WGS sequence"/>
</dbReference>
<dbReference type="RefSeq" id="WP_066028556.1">
    <property type="nucleotide sequence ID" value="NZ_CABEIY010000001.1"/>
</dbReference>
<dbReference type="EMBL" id="CABEIY010000001">
    <property type="protein sequence ID" value="VTT22651.1"/>
    <property type="molecule type" value="Genomic_DNA"/>
</dbReference>
<comment type="caution">
    <text evidence="1">The sequence shown here is derived from an EMBL/GenBank/DDBJ whole genome shotgun (WGS) entry which is preliminary data.</text>
</comment>
<organism evidence="1 3">
    <name type="scientific">Streptococcus dysgalactiae subsp. equisimilis</name>
    <name type="common">Streptococcus equisimilis</name>
    <dbReference type="NCBI Taxonomy" id="119602"/>
    <lineage>
        <taxon>Bacteria</taxon>
        <taxon>Bacillati</taxon>
        <taxon>Bacillota</taxon>
        <taxon>Bacilli</taxon>
        <taxon>Lactobacillales</taxon>
        <taxon>Streptococcaceae</taxon>
        <taxon>Streptococcus</taxon>
    </lineage>
</organism>
<protein>
    <submittedName>
        <fullName evidence="1">Phage protein</fullName>
    </submittedName>
</protein>
<sequence>MRYIGKSQLAKDLVTKDYVDNKMVNLVSKNDITNLGKIKDAQTGTFLEVRIVPNGQVPYDTTGMIVFERAGGK</sequence>